<feature type="repeat" description="RCC1" evidence="1">
    <location>
        <begin position="219"/>
        <end position="274"/>
    </location>
</feature>
<dbReference type="SUPFAM" id="SSF54695">
    <property type="entry name" value="POZ domain"/>
    <property type="match status" value="1"/>
</dbReference>
<dbReference type="Pfam" id="PF00651">
    <property type="entry name" value="BTB"/>
    <property type="match status" value="1"/>
</dbReference>
<dbReference type="InterPro" id="IPR000210">
    <property type="entry name" value="BTB/POZ_dom"/>
</dbReference>
<evidence type="ECO:0000313" key="4">
    <source>
        <dbReference type="EMBL" id="KAJ6238656.1"/>
    </source>
</evidence>
<dbReference type="PROSITE" id="PS50097">
    <property type="entry name" value="BTB"/>
    <property type="match status" value="1"/>
</dbReference>
<gene>
    <name evidence="4" type="ORF">M0813_25880</name>
</gene>
<dbReference type="InterPro" id="IPR011333">
    <property type="entry name" value="SKP1/BTB/POZ_sf"/>
</dbReference>
<dbReference type="PROSITE" id="PS50012">
    <property type="entry name" value="RCC1_3"/>
    <property type="match status" value="1"/>
</dbReference>
<protein>
    <recommendedName>
        <fullName evidence="3">BTB domain-containing protein</fullName>
    </recommendedName>
</protein>
<evidence type="ECO:0000313" key="5">
    <source>
        <dbReference type="Proteomes" id="UP001150062"/>
    </source>
</evidence>
<dbReference type="InterPro" id="IPR009091">
    <property type="entry name" value="RCC1/BLIP-II"/>
</dbReference>
<dbReference type="InterPro" id="IPR000408">
    <property type="entry name" value="Reg_chr_condens"/>
</dbReference>
<dbReference type="InterPro" id="IPR051553">
    <property type="entry name" value="Ran_GTPase-activating"/>
</dbReference>
<proteinExistence type="predicted"/>
<feature type="domain" description="BTB" evidence="3">
    <location>
        <begin position="499"/>
        <end position="595"/>
    </location>
</feature>
<dbReference type="PANTHER" id="PTHR45982">
    <property type="entry name" value="REGULATOR OF CHROMOSOME CONDENSATION"/>
    <property type="match status" value="1"/>
</dbReference>
<comment type="caution">
    <text evidence="4">The sequence shown here is derived from an EMBL/GenBank/DDBJ whole genome shotgun (WGS) entry which is preliminary data.</text>
</comment>
<evidence type="ECO:0000256" key="1">
    <source>
        <dbReference type="PROSITE-ProRule" id="PRU00235"/>
    </source>
</evidence>
<organism evidence="4 5">
    <name type="scientific">Anaeramoeba flamelloides</name>
    <dbReference type="NCBI Taxonomy" id="1746091"/>
    <lineage>
        <taxon>Eukaryota</taxon>
        <taxon>Metamonada</taxon>
        <taxon>Anaeramoebidae</taxon>
        <taxon>Anaeramoeba</taxon>
    </lineage>
</organism>
<evidence type="ECO:0000256" key="2">
    <source>
        <dbReference type="SAM" id="MobiDB-lite"/>
    </source>
</evidence>
<dbReference type="Gene3D" id="3.30.710.10">
    <property type="entry name" value="Potassium Channel Kv1.1, Chain A"/>
    <property type="match status" value="1"/>
</dbReference>
<keyword evidence="5" id="KW-1185">Reference proteome</keyword>
<dbReference type="Pfam" id="PF00415">
    <property type="entry name" value="RCC1"/>
    <property type="match status" value="1"/>
</dbReference>
<dbReference type="Gene3D" id="2.130.10.30">
    <property type="entry name" value="Regulator of chromosome condensation 1/beta-lactamase-inhibitor protein II"/>
    <property type="match status" value="1"/>
</dbReference>
<dbReference type="SUPFAM" id="SSF50985">
    <property type="entry name" value="RCC1/BLIP-II"/>
    <property type="match status" value="1"/>
</dbReference>
<dbReference type="PANTHER" id="PTHR45982:SF1">
    <property type="entry name" value="REGULATOR OF CHROMOSOME CONDENSATION"/>
    <property type="match status" value="1"/>
</dbReference>
<reference evidence="4" key="1">
    <citation type="submission" date="2022-08" db="EMBL/GenBank/DDBJ databases">
        <title>Novel sulfate-reducing endosymbionts in the free-living metamonad Anaeramoeba.</title>
        <authorList>
            <person name="Jerlstrom-Hultqvist J."/>
            <person name="Cepicka I."/>
            <person name="Gallot-Lavallee L."/>
            <person name="Salas-Leiva D."/>
            <person name="Curtis B.A."/>
            <person name="Zahonova K."/>
            <person name="Pipaliya S."/>
            <person name="Dacks J."/>
            <person name="Roger A.J."/>
        </authorList>
    </citation>
    <scope>NUCLEOTIDE SEQUENCE</scope>
    <source>
        <strain evidence="4">Schooner1</strain>
    </source>
</reference>
<accession>A0ABQ8Y1C4</accession>
<feature type="region of interest" description="Disordered" evidence="2">
    <location>
        <begin position="508"/>
        <end position="528"/>
    </location>
</feature>
<dbReference type="EMBL" id="JAOAOG010000232">
    <property type="protein sequence ID" value="KAJ6238656.1"/>
    <property type="molecule type" value="Genomic_DNA"/>
</dbReference>
<dbReference type="Proteomes" id="UP001150062">
    <property type="component" value="Unassembled WGS sequence"/>
</dbReference>
<name>A0ABQ8Y1C4_9EUKA</name>
<dbReference type="CDD" id="cd18186">
    <property type="entry name" value="BTB_POZ_ZBTB_KLHL-like"/>
    <property type="match status" value="1"/>
</dbReference>
<evidence type="ECO:0000259" key="3">
    <source>
        <dbReference type="PROSITE" id="PS50097"/>
    </source>
</evidence>
<sequence length="628" mass="72591">MNNSQLYVFGEKTRVGYLAGSRSGLPFISPARTIKNSQSVQKIITNGEFRDDSNCLVWKSTNQLEFYQKQQGEIDNKTNKEQDPKITKFRIPTEQFTDIQAGSKTYLILALSGKVYSLANYKTNKGNGVPFSDPKKSSWDELRMVSFFVEKNLKVKSIAMAYNSNYFLCANGVLYSNGSLYGTNTKENSKNIPTPIHNNVSRVFGGKGAEHIFFTTQNNELFALGQNKSGRLGNGLVTFDNSLVTTPKKIPNWKGNDVLDLYCGRSHSVLITKEGHVYSCGRKMHNGSQKNLISFARIPALKKQRAVKIDGGRDHNLILTPENDLFGWNFYHNARPTDQYQTRKQWALPRKIDLPIHFVNNPLIKIDFSCGCYSTFIFSKKENYLLDDLKILVESKKYCDAKFILSKEKGHEIPIYKILVELRTNSKIEKIQKIINIYNFSKKEIKNFLKWVYFNEITYKNQETIRKIFNLLNLTEKHFEKTSTIQHALLELFHDEKSKDFTILLKENEKNGKKDNNNNNNSNDKNKEKNNQIRVHKFILLARSGLFRQLFEFADFENENDKNNLKQITDYTKKSKQSLETLIKYFYTDKIEIPDGSDPELIKDELMDSVEYYQLNGNSNFIIKLNLI</sequence>